<dbReference type="InterPro" id="IPR050210">
    <property type="entry name" value="tRNA_Adenine-N(6)_MTase"/>
</dbReference>
<evidence type="ECO:0000313" key="3">
    <source>
        <dbReference type="Proteomes" id="UP000053797"/>
    </source>
</evidence>
<name>A0A0V8GB59_9BACL</name>
<gene>
    <name evidence="2" type="ORF">AS033_16535</name>
</gene>
<dbReference type="OrthoDB" id="9777257at2"/>
<evidence type="ECO:0000313" key="2">
    <source>
        <dbReference type="EMBL" id="KSU47504.1"/>
    </source>
</evidence>
<dbReference type="SUPFAM" id="SSF53335">
    <property type="entry name" value="S-adenosyl-L-methionine-dependent methyltransferases"/>
    <property type="match status" value="1"/>
</dbReference>
<protein>
    <recommendedName>
        <fullName evidence="1">Methyltransferase small domain-containing protein</fullName>
    </recommendedName>
</protein>
<feature type="domain" description="Methyltransferase small" evidence="1">
    <location>
        <begin position="19"/>
        <end position="134"/>
    </location>
</feature>
<accession>A0A0V8GB59</accession>
<dbReference type="GO" id="GO:0008168">
    <property type="term" value="F:methyltransferase activity"/>
    <property type="evidence" value="ECO:0007669"/>
    <property type="project" value="InterPro"/>
</dbReference>
<organism evidence="2 3">
    <name type="scientific">Exiguobacterium indicum</name>
    <dbReference type="NCBI Taxonomy" id="296995"/>
    <lineage>
        <taxon>Bacteria</taxon>
        <taxon>Bacillati</taxon>
        <taxon>Bacillota</taxon>
        <taxon>Bacilli</taxon>
        <taxon>Bacillales</taxon>
        <taxon>Bacillales Family XII. Incertae Sedis</taxon>
        <taxon>Exiguobacterium</taxon>
    </lineage>
</organism>
<dbReference type="Gene3D" id="3.40.50.150">
    <property type="entry name" value="Vaccinia Virus protein VP39"/>
    <property type="match status" value="1"/>
</dbReference>
<dbReference type="CDD" id="cd02440">
    <property type="entry name" value="AdoMet_MTases"/>
    <property type="match status" value="1"/>
</dbReference>
<dbReference type="InterPro" id="IPR029063">
    <property type="entry name" value="SAM-dependent_MTases_sf"/>
</dbReference>
<dbReference type="PANTHER" id="PTHR47739:SF1">
    <property type="entry name" value="TRNA1(VAL) (ADENINE(37)-N6)-METHYLTRANSFERASE"/>
    <property type="match status" value="1"/>
</dbReference>
<proteinExistence type="predicted"/>
<dbReference type="PANTHER" id="PTHR47739">
    <property type="entry name" value="TRNA1(VAL) (ADENINE(37)-N6)-METHYLTRANSFERASE"/>
    <property type="match status" value="1"/>
</dbReference>
<dbReference type="Pfam" id="PF05175">
    <property type="entry name" value="MTS"/>
    <property type="match status" value="1"/>
</dbReference>
<dbReference type="AlphaFoldDB" id="A0A0V8GB59"/>
<dbReference type="Proteomes" id="UP000053797">
    <property type="component" value="Unassembled WGS sequence"/>
</dbReference>
<reference evidence="2 3" key="1">
    <citation type="journal article" date="2015" name="Int. J. Syst. Evol. Microbiol.">
        <title>Exiguobacterium enclense sp. nov., isolated from sediment.</title>
        <authorList>
            <person name="Dastager S.G."/>
            <person name="Mawlankar R."/>
            <person name="Sonalkar V.V."/>
            <person name="Thorat M.N."/>
            <person name="Mual P."/>
            <person name="Verma A."/>
            <person name="Krishnamurthi S."/>
            <person name="Tang S.K."/>
            <person name="Li W.J."/>
        </authorList>
    </citation>
    <scope>NUCLEOTIDE SEQUENCE [LARGE SCALE GENOMIC DNA]</scope>
    <source>
        <strain evidence="2 3">NIO-1109</strain>
    </source>
</reference>
<comment type="caution">
    <text evidence="2">The sequence shown here is derived from an EMBL/GenBank/DDBJ whole genome shotgun (WGS) entry which is preliminary data.</text>
</comment>
<dbReference type="InterPro" id="IPR007848">
    <property type="entry name" value="Small_mtfrase_dom"/>
</dbReference>
<sequence>MFELLPDERLDYLLGQEGKIIQSPSVFSYSLDAALLARFAWVPIQQGRIADLCSGNGAIPLFLSYRTKGQITGLEIQPRLAEMARRSVTLNELNDRIEMIEGDVKEAGARLGYGIYDAVTCNPPYFLANETSNQNQSEHYTIARHEVLCTLEDCIRGASDLLKQGGKAAFVHRPERLLDIVTLMRTYRLEPKRMQLIYPKAGKEANMLLIEGIKDAKPGLKVLPPFIVYEADNSYAAQMKELFDV</sequence>
<evidence type="ECO:0000259" key="1">
    <source>
        <dbReference type="Pfam" id="PF05175"/>
    </source>
</evidence>
<dbReference type="EMBL" id="LNQL01000009">
    <property type="protein sequence ID" value="KSU47504.1"/>
    <property type="molecule type" value="Genomic_DNA"/>
</dbReference>
<dbReference type="GeneID" id="90838965"/>
<dbReference type="RefSeq" id="WP_023466526.1">
    <property type="nucleotide sequence ID" value="NZ_FMYN01000009.1"/>
</dbReference>